<evidence type="ECO:0000313" key="4">
    <source>
        <dbReference type="EMBL" id="NGX95596.1"/>
    </source>
</evidence>
<dbReference type="PROSITE" id="PS50405">
    <property type="entry name" value="GST_CTER"/>
    <property type="match status" value="1"/>
</dbReference>
<dbReference type="InterPro" id="IPR040079">
    <property type="entry name" value="Glutathione_S-Trfase"/>
</dbReference>
<dbReference type="InterPro" id="IPR004045">
    <property type="entry name" value="Glutathione_S-Trfase_N"/>
</dbReference>
<sequence>MIDLYFWTTPNGYKITIMLAELGLRYRVLPIDITKGDQFGADFLKISPNNKIPAIVDHDSPDGRPLPVFESGAILLYLAEKTGKLLPSDPRARMEVIQWLMFQMGGAGPMLGQAHHFRRYAPEQIPYAVERYTKEAARLYGVIDRRLADREYLAGDYSIADIATFPWIRPYRWQGQELEVYPNLKRWFDTIKVRPAVQEGLAVMSDTKKWEAKPGTESWRNMFGATA</sequence>
<proteinExistence type="inferred from homology"/>
<dbReference type="PROSITE" id="PS50404">
    <property type="entry name" value="GST_NTER"/>
    <property type="match status" value="1"/>
</dbReference>
<dbReference type="SUPFAM" id="SSF47616">
    <property type="entry name" value="GST C-terminal domain-like"/>
    <property type="match status" value="1"/>
</dbReference>
<dbReference type="GO" id="GO:0016740">
    <property type="term" value="F:transferase activity"/>
    <property type="evidence" value="ECO:0007669"/>
    <property type="project" value="UniProtKB-KW"/>
</dbReference>
<dbReference type="Pfam" id="PF00043">
    <property type="entry name" value="GST_C"/>
    <property type="match status" value="1"/>
</dbReference>
<gene>
    <name evidence="4" type="ORF">G4V63_10305</name>
</gene>
<evidence type="ECO:0000259" key="2">
    <source>
        <dbReference type="PROSITE" id="PS50404"/>
    </source>
</evidence>
<evidence type="ECO:0000256" key="1">
    <source>
        <dbReference type="RuleBase" id="RU003494"/>
    </source>
</evidence>
<reference evidence="4" key="1">
    <citation type="submission" date="2020-02" db="EMBL/GenBank/DDBJ databases">
        <title>Draft genome sequence of Candidatus Afipia apatlaquensis IBT-C3, a potential strain for decolorization of textile dyes.</title>
        <authorList>
            <person name="Sanchez-Reyes A."/>
            <person name="Breton-Deval L."/>
            <person name="Mangelson H."/>
            <person name="Sanchez-Flores A."/>
        </authorList>
    </citation>
    <scope>NUCLEOTIDE SEQUENCE [LARGE SCALE GENOMIC DNA]</scope>
    <source>
        <strain evidence="4">IBT-C3</strain>
    </source>
</reference>
<dbReference type="InterPro" id="IPR036249">
    <property type="entry name" value="Thioredoxin-like_sf"/>
</dbReference>
<comment type="caution">
    <text evidence="4">The sequence shown here is derived from an EMBL/GenBank/DDBJ whole genome shotgun (WGS) entry which is preliminary data.</text>
</comment>
<dbReference type="Gene3D" id="1.20.1050.10">
    <property type="match status" value="1"/>
</dbReference>
<dbReference type="InterPro" id="IPR004046">
    <property type="entry name" value="GST_C"/>
</dbReference>
<evidence type="ECO:0000313" key="5">
    <source>
        <dbReference type="Proteomes" id="UP000480266"/>
    </source>
</evidence>
<keyword evidence="5" id="KW-1185">Reference proteome</keyword>
<evidence type="ECO:0000259" key="3">
    <source>
        <dbReference type="PROSITE" id="PS50405"/>
    </source>
</evidence>
<dbReference type="SFLD" id="SFLDG01151">
    <property type="entry name" value="Main.2:_Nu-like"/>
    <property type="match status" value="1"/>
</dbReference>
<dbReference type="CDD" id="cd10291">
    <property type="entry name" value="GST_C_YfcG_like"/>
    <property type="match status" value="1"/>
</dbReference>
<dbReference type="Pfam" id="PF02798">
    <property type="entry name" value="GST_N"/>
    <property type="match status" value="1"/>
</dbReference>
<dbReference type="Proteomes" id="UP000480266">
    <property type="component" value="Unassembled WGS sequence"/>
</dbReference>
<dbReference type="SFLD" id="SFLDS00019">
    <property type="entry name" value="Glutathione_Transferase_(cytos"/>
    <property type="match status" value="1"/>
</dbReference>
<dbReference type="PANTHER" id="PTHR44051:SF19">
    <property type="entry name" value="DISULFIDE-BOND OXIDOREDUCTASE YFCG"/>
    <property type="match status" value="1"/>
</dbReference>
<dbReference type="CDD" id="cd03048">
    <property type="entry name" value="GST_N_Ure2p_like"/>
    <property type="match status" value="1"/>
</dbReference>
<comment type="similarity">
    <text evidence="1">Belongs to the GST superfamily.</text>
</comment>
<organism evidence="4 5">
    <name type="scientific">Candidatus Afipia apatlaquensis</name>
    <dbReference type="NCBI Taxonomy" id="2712852"/>
    <lineage>
        <taxon>Bacteria</taxon>
        <taxon>Pseudomonadati</taxon>
        <taxon>Pseudomonadota</taxon>
        <taxon>Alphaproteobacteria</taxon>
        <taxon>Hyphomicrobiales</taxon>
        <taxon>Nitrobacteraceae</taxon>
        <taxon>Afipia</taxon>
    </lineage>
</organism>
<dbReference type="SFLD" id="SFLDG00358">
    <property type="entry name" value="Main_(cytGST)"/>
    <property type="match status" value="1"/>
</dbReference>
<dbReference type="InterPro" id="IPR036282">
    <property type="entry name" value="Glutathione-S-Trfase_C_sf"/>
</dbReference>
<dbReference type="PANTHER" id="PTHR44051">
    <property type="entry name" value="GLUTATHIONE S-TRANSFERASE-RELATED"/>
    <property type="match status" value="1"/>
</dbReference>
<feature type="domain" description="GST N-terminal" evidence="2">
    <location>
        <begin position="1"/>
        <end position="86"/>
    </location>
</feature>
<dbReference type="SUPFAM" id="SSF52833">
    <property type="entry name" value="Thioredoxin-like"/>
    <property type="match status" value="1"/>
</dbReference>
<dbReference type="EMBL" id="JAAMRR010000538">
    <property type="protein sequence ID" value="NGX95596.1"/>
    <property type="molecule type" value="Genomic_DNA"/>
</dbReference>
<protein>
    <submittedName>
        <fullName evidence="4">Glutathione S-transferase</fullName>
    </submittedName>
</protein>
<feature type="domain" description="GST C-terminal" evidence="3">
    <location>
        <begin position="89"/>
        <end position="216"/>
    </location>
</feature>
<dbReference type="AlphaFoldDB" id="A0A7C9RIG4"/>
<name>A0A7C9RIG4_9BRAD</name>
<dbReference type="InterPro" id="IPR010987">
    <property type="entry name" value="Glutathione-S-Trfase_C-like"/>
</dbReference>
<accession>A0A7C9RIG4</accession>
<dbReference type="Gene3D" id="3.40.30.10">
    <property type="entry name" value="Glutaredoxin"/>
    <property type="match status" value="1"/>
</dbReference>